<proteinExistence type="predicted"/>
<keyword evidence="3" id="KW-0808">Transferase</keyword>
<dbReference type="InterPro" id="IPR011146">
    <property type="entry name" value="HIT-like"/>
</dbReference>
<sequence length="122" mass="13595">MKACVFCQPQPYLLENERAAAFYDQQPVSPGHLLIIPKHHYRTLFDVPAADTAALWALVAQAKQVLDARWHPAGYNVGVNVRPIAGQTVMHCHVHLIPRYPGDVVNPRGGVRNLMVSQTTDF</sequence>
<keyword evidence="4" id="KW-1185">Reference proteome</keyword>
<dbReference type="Gene3D" id="3.30.428.10">
    <property type="entry name" value="HIT-like"/>
    <property type="match status" value="1"/>
</dbReference>
<dbReference type="RefSeq" id="WP_137645928.1">
    <property type="nucleotide sequence ID" value="NZ_BAABRM010000030.1"/>
</dbReference>
<gene>
    <name evidence="3" type="ORF">ACFFGS_05700</name>
</gene>
<dbReference type="EMBL" id="JBHLUK010000055">
    <property type="protein sequence ID" value="MFC0423613.1"/>
    <property type="molecule type" value="Genomic_DNA"/>
</dbReference>
<dbReference type="Pfam" id="PF01230">
    <property type="entry name" value="HIT"/>
    <property type="match status" value="1"/>
</dbReference>
<evidence type="ECO:0000313" key="4">
    <source>
        <dbReference type="Proteomes" id="UP001589855"/>
    </source>
</evidence>
<dbReference type="PROSITE" id="PS51084">
    <property type="entry name" value="HIT_2"/>
    <property type="match status" value="1"/>
</dbReference>
<dbReference type="InterPro" id="IPR036265">
    <property type="entry name" value="HIT-like_sf"/>
</dbReference>
<dbReference type="PANTHER" id="PTHR42997">
    <property type="entry name" value="HIT FAMILY HYDROLASE"/>
    <property type="match status" value="1"/>
</dbReference>
<evidence type="ECO:0000259" key="2">
    <source>
        <dbReference type="PROSITE" id="PS51084"/>
    </source>
</evidence>
<keyword evidence="3" id="KW-0489">Methyltransferase</keyword>
<dbReference type="SUPFAM" id="SSF54197">
    <property type="entry name" value="HIT-like"/>
    <property type="match status" value="1"/>
</dbReference>
<dbReference type="PRINTS" id="PR00332">
    <property type="entry name" value="HISTRIAD"/>
</dbReference>
<feature type="short sequence motif" description="Histidine triad motif" evidence="1">
    <location>
        <begin position="91"/>
        <end position="95"/>
    </location>
</feature>
<feature type="domain" description="HIT" evidence="2">
    <location>
        <begin position="1"/>
        <end position="106"/>
    </location>
</feature>
<dbReference type="GO" id="GO:0032259">
    <property type="term" value="P:methylation"/>
    <property type="evidence" value="ECO:0007669"/>
    <property type="project" value="UniProtKB-KW"/>
</dbReference>
<dbReference type="GO" id="GO:0008168">
    <property type="term" value="F:methyltransferase activity"/>
    <property type="evidence" value="ECO:0007669"/>
    <property type="project" value="UniProtKB-KW"/>
</dbReference>
<accession>A0ABV6K2B2</accession>
<dbReference type="PANTHER" id="PTHR42997:SF1">
    <property type="entry name" value="AP-4-A PHOSPHORYLASE"/>
    <property type="match status" value="1"/>
</dbReference>
<comment type="caution">
    <text evidence="3">The sequence shown here is derived from an EMBL/GenBank/DDBJ whole genome shotgun (WGS) entry which is preliminary data.</text>
</comment>
<dbReference type="InterPro" id="IPR052908">
    <property type="entry name" value="AP-4-A_phosphorylase"/>
</dbReference>
<organism evidence="3 4">
    <name type="scientific">Lactiplantibacillus plajomi</name>
    <dbReference type="NCBI Taxonomy" id="1457217"/>
    <lineage>
        <taxon>Bacteria</taxon>
        <taxon>Bacillati</taxon>
        <taxon>Bacillota</taxon>
        <taxon>Bacilli</taxon>
        <taxon>Lactobacillales</taxon>
        <taxon>Lactobacillaceae</taxon>
        <taxon>Lactiplantibacillus</taxon>
    </lineage>
</organism>
<reference evidence="3 4" key="1">
    <citation type="submission" date="2024-09" db="EMBL/GenBank/DDBJ databases">
        <authorList>
            <person name="Sun Q."/>
            <person name="Mori K."/>
        </authorList>
    </citation>
    <scope>NUCLEOTIDE SEQUENCE [LARGE SCALE GENOMIC DNA]</scope>
    <source>
        <strain evidence="3 4">TBRC 4575</strain>
    </source>
</reference>
<name>A0ABV6K2B2_9LACO</name>
<dbReference type="InterPro" id="IPR001310">
    <property type="entry name" value="Histidine_triad_HIT"/>
</dbReference>
<protein>
    <submittedName>
        <fullName evidence="3">HIT family protein</fullName>
        <ecNumber evidence="3">2.1.1.-</ecNumber>
    </submittedName>
</protein>
<dbReference type="Proteomes" id="UP001589855">
    <property type="component" value="Unassembled WGS sequence"/>
</dbReference>
<evidence type="ECO:0000256" key="1">
    <source>
        <dbReference type="PROSITE-ProRule" id="PRU00464"/>
    </source>
</evidence>
<evidence type="ECO:0000313" key="3">
    <source>
        <dbReference type="EMBL" id="MFC0423613.1"/>
    </source>
</evidence>
<dbReference type="EC" id="2.1.1.-" evidence="3"/>